<evidence type="ECO:0000256" key="1">
    <source>
        <dbReference type="SAM" id="MobiDB-lite"/>
    </source>
</evidence>
<dbReference type="eggNOG" id="ENOG502SB7Q">
    <property type="taxonomic scope" value="Eukaryota"/>
</dbReference>
<feature type="transmembrane region" description="Helical" evidence="2">
    <location>
        <begin position="176"/>
        <end position="198"/>
    </location>
</feature>
<evidence type="ECO:0000313" key="4">
    <source>
        <dbReference type="Proteomes" id="UP000198341"/>
    </source>
</evidence>
<evidence type="ECO:0000256" key="2">
    <source>
        <dbReference type="SAM" id="Phobius"/>
    </source>
</evidence>
<dbReference type="AlphaFoldDB" id="K8EQA0"/>
<keyword evidence="4" id="KW-1185">Reference proteome</keyword>
<dbReference type="OrthoDB" id="513190at2759"/>
<feature type="region of interest" description="Disordered" evidence="1">
    <location>
        <begin position="1"/>
        <end position="54"/>
    </location>
</feature>
<evidence type="ECO:0000313" key="3">
    <source>
        <dbReference type="EMBL" id="CCO20114.1"/>
    </source>
</evidence>
<proteinExistence type="predicted"/>
<feature type="compositionally biased region" description="Low complexity" evidence="1">
    <location>
        <begin position="1"/>
        <end position="49"/>
    </location>
</feature>
<dbReference type="GeneID" id="19011182"/>
<dbReference type="Proteomes" id="UP000198341">
    <property type="component" value="Chromosome 16"/>
</dbReference>
<dbReference type="SUPFAM" id="SSF103511">
    <property type="entry name" value="Chlorophyll a-b binding protein"/>
    <property type="match status" value="1"/>
</dbReference>
<reference evidence="3 4" key="1">
    <citation type="submission" date="2011-10" db="EMBL/GenBank/DDBJ databases">
        <authorList>
            <person name="Genoscope - CEA"/>
        </authorList>
    </citation>
    <scope>NUCLEOTIDE SEQUENCE [LARGE SCALE GENOMIC DNA]</scope>
    <source>
        <strain evidence="3 4">RCC 1105</strain>
    </source>
</reference>
<keyword evidence="2" id="KW-1133">Transmembrane helix</keyword>
<dbReference type="RefSeq" id="XP_007508497.1">
    <property type="nucleotide sequence ID" value="XM_007508435.1"/>
</dbReference>
<dbReference type="GO" id="GO:0009507">
    <property type="term" value="C:chloroplast"/>
    <property type="evidence" value="ECO:0007669"/>
    <property type="project" value="UniProtKB-SubCell"/>
</dbReference>
<gene>
    <name evidence="3" type="ordered locus">Bathy16g00390</name>
</gene>
<protein>
    <submittedName>
        <fullName evidence="3">Uncharacterized protein</fullName>
    </submittedName>
</protein>
<keyword evidence="2" id="KW-0472">Membrane</keyword>
<name>K8EQA0_9CHLO</name>
<organism evidence="3 4">
    <name type="scientific">Bathycoccus prasinos</name>
    <dbReference type="NCBI Taxonomy" id="41875"/>
    <lineage>
        <taxon>Eukaryota</taxon>
        <taxon>Viridiplantae</taxon>
        <taxon>Chlorophyta</taxon>
        <taxon>Mamiellophyceae</taxon>
        <taxon>Mamiellales</taxon>
        <taxon>Bathycoccaceae</taxon>
        <taxon>Bathycoccus</taxon>
    </lineage>
</organism>
<dbReference type="KEGG" id="bpg:Bathy16g00390"/>
<feature type="transmembrane region" description="Helical" evidence="2">
    <location>
        <begin position="145"/>
        <end position="164"/>
    </location>
</feature>
<sequence length="251" mass="26621">MFEAATKSSPVVFSSKTSSSSKSSLSKSSSSTSRRIVRRVSATNSSSSSSEERWQSMNVSLPNLRDNLDRSTTRNIDGKVYTLTLSAEDLPLVSDKFSQKYDARVSKAGIIEANLAGSVKAAEMISIGDVNLALDITKITGMKKFVEVINGRAAMIGITAALFAKIGTGQGVAEQLFSPAGIFSALFISLFAIASSVAPAALNKVTMDECFPDENKVYENERLPVTWTAAAEAVNGKVAMGVFLVALLTGQ</sequence>
<keyword evidence="2" id="KW-0812">Transmembrane</keyword>
<dbReference type="Gene3D" id="1.10.3460.10">
    <property type="entry name" value="Chlorophyll a/b binding protein domain"/>
    <property type="match status" value="1"/>
</dbReference>
<accession>K8EQA0</accession>
<dbReference type="EMBL" id="FO082263">
    <property type="protein sequence ID" value="CCO20114.1"/>
    <property type="molecule type" value="Genomic_DNA"/>
</dbReference>